<feature type="disulfide bond" evidence="3">
    <location>
        <begin position="68"/>
        <end position="76"/>
    </location>
</feature>
<reference evidence="6" key="1">
    <citation type="submission" date="2010-12" db="EMBL/GenBank/DDBJ databases">
        <authorList>
            <person name="Lin C.-S."/>
            <person name="Chan M.-T."/>
            <person name="Hsu C.-C."/>
            <person name="Liao D.-C."/>
            <person name="Wu F.-H."/>
            <person name="Shen S.-C."/>
            <person name="Chou S.-J."/>
            <person name="Yang C.-H."/>
        </authorList>
    </citation>
    <scope>NUCLEOTIDE SEQUENCE</scope>
</reference>
<name>F5BCP7_ONCHC</name>
<reference evidence="6" key="2">
    <citation type="journal article" date="2011" name="BMC Plant Biol.">
        <title>Integration of molecular biology tools for identifying promoters and genes abundantly expressed in flowers of Oncidium Gower Ramsey.</title>
        <authorList>
            <person name="Hsu C.T."/>
            <person name="Liao D.C."/>
            <person name="Wu F.H."/>
            <person name="Liu N.T."/>
            <person name="Shen S.C."/>
            <person name="Chou S.J."/>
            <person name="Tung S.Y."/>
            <person name="Yang C.H."/>
            <person name="Chan M.T."/>
            <person name="Lin C.S."/>
        </authorList>
    </citation>
    <scope>NUCLEOTIDE SEQUENCE</scope>
</reference>
<evidence type="ECO:0000313" key="6">
    <source>
        <dbReference type="EMBL" id="AEC03983.1"/>
    </source>
</evidence>
<proteinExistence type="predicted"/>
<feature type="signal peptide" evidence="4">
    <location>
        <begin position="1"/>
        <end position="34"/>
    </location>
</feature>
<dbReference type="AlphaFoldDB" id="F5BCP7"/>
<dbReference type="EMBL" id="HQ832783">
    <property type="protein sequence ID" value="AEC03983.1"/>
    <property type="molecule type" value="Genomic_DNA"/>
</dbReference>
<keyword evidence="4" id="KW-0732">Signal</keyword>
<dbReference type="SMART" id="SM00269">
    <property type="entry name" value="BowB"/>
    <property type="match status" value="2"/>
</dbReference>
<gene>
    <name evidence="6" type="primary">TI2</name>
</gene>
<evidence type="ECO:0000256" key="2">
    <source>
        <dbReference type="ARBA" id="ARBA00023157"/>
    </source>
</evidence>
<feature type="disulfide bond" evidence="3">
    <location>
        <begin position="62"/>
        <end position="78"/>
    </location>
</feature>
<dbReference type="InterPro" id="IPR000877">
    <property type="entry name" value="Prot_inh_BBI"/>
</dbReference>
<feature type="disulfide bond" evidence="3">
    <location>
        <begin position="89"/>
        <end position="137"/>
    </location>
</feature>
<dbReference type="SUPFAM" id="SSF57247">
    <property type="entry name" value="Bowman-Birk inhibitor, BBI"/>
    <property type="match status" value="1"/>
</dbReference>
<evidence type="ECO:0000256" key="3">
    <source>
        <dbReference type="PIRSR" id="PIRSR600877-51"/>
    </source>
</evidence>
<feature type="domain" description="Bowman-Birk serine protease inhibitors family" evidence="5">
    <location>
        <begin position="120"/>
        <end position="172"/>
    </location>
</feature>
<evidence type="ECO:0000259" key="5">
    <source>
        <dbReference type="SMART" id="SM00269"/>
    </source>
</evidence>
<organism evidence="6">
    <name type="scientific">Oncidium hybrid cultivar</name>
    <name type="common">Orchid</name>
    <dbReference type="NCBI Taxonomy" id="141207"/>
    <lineage>
        <taxon>Eukaryota</taxon>
        <taxon>Viridiplantae</taxon>
        <taxon>Streptophyta</taxon>
        <taxon>Embryophyta</taxon>
        <taxon>Tracheophyta</taxon>
        <taxon>Spermatophyta</taxon>
        <taxon>Magnoliopsida</taxon>
        <taxon>Liliopsida</taxon>
        <taxon>Asparagales</taxon>
        <taxon>Orchidaceae</taxon>
        <taxon>Epidendroideae</taxon>
        <taxon>Cymbidieae</taxon>
        <taxon>Oncidiinae</taxon>
        <taxon>Oncidium</taxon>
    </lineage>
</organism>
<feature type="chain" id="PRO_5003323153" evidence="4">
    <location>
        <begin position="35"/>
        <end position="175"/>
    </location>
</feature>
<dbReference type="GO" id="GO:0005576">
    <property type="term" value="C:extracellular region"/>
    <property type="evidence" value="ECO:0007669"/>
    <property type="project" value="InterPro"/>
</dbReference>
<feature type="disulfide bond" evidence="3">
    <location>
        <begin position="61"/>
        <end position="148"/>
    </location>
</feature>
<dbReference type="InterPro" id="IPR035995">
    <property type="entry name" value="Bowman-Birk_prot_inh"/>
</dbReference>
<feature type="disulfide bond" evidence="3">
    <location>
        <begin position="85"/>
        <end position="92"/>
    </location>
</feature>
<accession>F5BCP7</accession>
<protein>
    <submittedName>
        <fullName evidence="6">Trypsin inhibitor2</fullName>
    </submittedName>
</protein>
<sequence length="175" mass="19914">MELIKSSVGRSKSHLITLALLLLVADFFFLATTADHHHPTLSVLKLPTEANRTSIEKEEMCCDDCGNCQGIYIRNCECNDVLKECPSWCNYCHEENGGQRCSDMRPNYCEKKCAKEPEPCCDSCQNCNELLPDWCHCGDVLEECPSWCNECDYGDDGIRCRDIKEKYCENKCTSN</sequence>
<feature type="domain" description="Bowman-Birk serine protease inhibitors family" evidence="5">
    <location>
        <begin position="61"/>
        <end position="113"/>
    </location>
</feature>
<keyword evidence="1" id="KW-0646">Protease inhibitor</keyword>
<keyword evidence="2 3" id="KW-1015">Disulfide bond</keyword>
<dbReference type="GO" id="GO:0004867">
    <property type="term" value="F:serine-type endopeptidase inhibitor activity"/>
    <property type="evidence" value="ECO:0007669"/>
    <property type="project" value="InterPro"/>
</dbReference>
<dbReference type="Gene3D" id="2.10.69.10">
    <property type="entry name" value="Cysteine Protease (Bromelain) Inhibitor, subunit H"/>
    <property type="match status" value="2"/>
</dbReference>
<evidence type="ECO:0000256" key="4">
    <source>
        <dbReference type="SAM" id="SignalP"/>
    </source>
</evidence>
<evidence type="ECO:0000256" key="1">
    <source>
        <dbReference type="ARBA" id="ARBA00022690"/>
    </source>
</evidence>
<feature type="disulfide bond" evidence="3">
    <location>
        <begin position="127"/>
        <end position="135"/>
    </location>
</feature>
<feature type="disulfide bond" evidence="3">
    <location>
        <begin position="65"/>
        <end position="144"/>
    </location>
</feature>